<sequence length="60" mass="6462">MARRSDQAPWGARVAGTSPAIAVRGAGALRRLALLRFSPSGSSVLAARRCRRGLGVWTWR</sequence>
<reference evidence="1" key="2">
    <citation type="journal article" date="2015" name="Data Brief">
        <title>Shoot transcriptome of the giant reed, Arundo donax.</title>
        <authorList>
            <person name="Barrero R.A."/>
            <person name="Guerrero F.D."/>
            <person name="Moolhuijzen P."/>
            <person name="Goolsby J.A."/>
            <person name="Tidwell J."/>
            <person name="Bellgard S.E."/>
            <person name="Bellgard M.I."/>
        </authorList>
    </citation>
    <scope>NUCLEOTIDE SEQUENCE</scope>
    <source>
        <tissue evidence="1">Shoot tissue taken approximately 20 cm above the soil surface</tissue>
    </source>
</reference>
<organism evidence="1">
    <name type="scientific">Arundo donax</name>
    <name type="common">Giant reed</name>
    <name type="synonym">Donax arundinaceus</name>
    <dbReference type="NCBI Taxonomy" id="35708"/>
    <lineage>
        <taxon>Eukaryota</taxon>
        <taxon>Viridiplantae</taxon>
        <taxon>Streptophyta</taxon>
        <taxon>Embryophyta</taxon>
        <taxon>Tracheophyta</taxon>
        <taxon>Spermatophyta</taxon>
        <taxon>Magnoliopsida</taxon>
        <taxon>Liliopsida</taxon>
        <taxon>Poales</taxon>
        <taxon>Poaceae</taxon>
        <taxon>PACMAD clade</taxon>
        <taxon>Arundinoideae</taxon>
        <taxon>Arundineae</taxon>
        <taxon>Arundo</taxon>
    </lineage>
</organism>
<proteinExistence type="predicted"/>
<evidence type="ECO:0000313" key="1">
    <source>
        <dbReference type="EMBL" id="JAD50461.1"/>
    </source>
</evidence>
<name>A0A0A9AH29_ARUDO</name>
<reference evidence="1" key="1">
    <citation type="submission" date="2014-09" db="EMBL/GenBank/DDBJ databases">
        <authorList>
            <person name="Magalhaes I.L.F."/>
            <person name="Oliveira U."/>
            <person name="Santos F.R."/>
            <person name="Vidigal T.H.D.A."/>
            <person name="Brescovit A.D."/>
            <person name="Santos A.J."/>
        </authorList>
    </citation>
    <scope>NUCLEOTIDE SEQUENCE</scope>
    <source>
        <tissue evidence="1">Shoot tissue taken approximately 20 cm above the soil surface</tissue>
    </source>
</reference>
<accession>A0A0A9AH29</accession>
<dbReference type="AlphaFoldDB" id="A0A0A9AH29"/>
<dbReference type="EMBL" id="GBRH01247434">
    <property type="protein sequence ID" value="JAD50461.1"/>
    <property type="molecule type" value="Transcribed_RNA"/>
</dbReference>
<protein>
    <submittedName>
        <fullName evidence="1">Uncharacterized protein</fullName>
    </submittedName>
</protein>